<organism evidence="2 3">
    <name type="scientific">Sodaliphilus pleomorphus</name>
    <dbReference type="NCBI Taxonomy" id="2606626"/>
    <lineage>
        <taxon>Bacteria</taxon>
        <taxon>Pseudomonadati</taxon>
        <taxon>Bacteroidota</taxon>
        <taxon>Bacteroidia</taxon>
        <taxon>Bacteroidales</taxon>
        <taxon>Muribaculaceae</taxon>
        <taxon>Sodaliphilus</taxon>
    </lineage>
</organism>
<name>A0A6L5XEH5_9BACT</name>
<reference evidence="2 3" key="1">
    <citation type="submission" date="2019-08" db="EMBL/GenBank/DDBJ databases">
        <title>In-depth cultivation of the pig gut microbiome towards novel bacterial diversity and tailored functional studies.</title>
        <authorList>
            <person name="Wylensek D."/>
            <person name="Hitch T.C.A."/>
            <person name="Clavel T."/>
        </authorList>
    </citation>
    <scope>NUCLEOTIDE SEQUENCE [LARGE SCALE GENOMIC DNA]</scope>
    <source>
        <strain evidence="2 3">Oil-RF-744-WCA-WT-10</strain>
    </source>
</reference>
<proteinExistence type="predicted"/>
<dbReference type="EMBL" id="VULT01000011">
    <property type="protein sequence ID" value="MSS17686.1"/>
    <property type="molecule type" value="Genomic_DNA"/>
</dbReference>
<feature type="region of interest" description="Disordered" evidence="1">
    <location>
        <begin position="1"/>
        <end position="20"/>
    </location>
</feature>
<evidence type="ECO:0000313" key="3">
    <source>
        <dbReference type="Proteomes" id="UP000483362"/>
    </source>
</evidence>
<dbReference type="Proteomes" id="UP000483362">
    <property type="component" value="Unassembled WGS sequence"/>
</dbReference>
<evidence type="ECO:0000313" key="2">
    <source>
        <dbReference type="EMBL" id="MSS17686.1"/>
    </source>
</evidence>
<comment type="caution">
    <text evidence="2">The sequence shown here is derived from an EMBL/GenBank/DDBJ whole genome shotgun (WGS) entry which is preliminary data.</text>
</comment>
<feature type="region of interest" description="Disordered" evidence="1">
    <location>
        <begin position="41"/>
        <end position="60"/>
    </location>
</feature>
<dbReference type="AlphaFoldDB" id="A0A6L5XEH5"/>
<keyword evidence="3" id="KW-1185">Reference proteome</keyword>
<gene>
    <name evidence="2" type="ORF">FYJ29_07955</name>
</gene>
<protein>
    <submittedName>
        <fullName evidence="2">Uncharacterized protein</fullName>
    </submittedName>
</protein>
<dbReference type="RefSeq" id="WP_154327765.1">
    <property type="nucleotide sequence ID" value="NZ_CP045696.1"/>
</dbReference>
<evidence type="ECO:0000256" key="1">
    <source>
        <dbReference type="SAM" id="MobiDB-lite"/>
    </source>
</evidence>
<sequence>MSSSDDIHGDAQTAAQEPEEIGKRSYFDLLLHILPQRKIATVSQPSPQKQAQSPGSYQGYQGFVGTGCTPAIAG</sequence>
<feature type="compositionally biased region" description="Low complexity" evidence="1">
    <location>
        <begin position="43"/>
        <end position="56"/>
    </location>
</feature>
<accession>A0A6L5XEH5</accession>